<keyword evidence="6" id="KW-1133">Transmembrane helix</keyword>
<dbReference type="AlphaFoldDB" id="A0A1R1EPV2"/>
<comment type="catalytic activity">
    <reaction evidence="1 6">
        <text>2 ATP = 3',3'-c-di-AMP + 2 diphosphate</text>
        <dbReference type="Rhea" id="RHEA:35655"/>
        <dbReference type="ChEBI" id="CHEBI:30616"/>
        <dbReference type="ChEBI" id="CHEBI:33019"/>
        <dbReference type="ChEBI" id="CHEBI:71500"/>
        <dbReference type="EC" id="2.7.7.85"/>
    </reaction>
</comment>
<evidence type="ECO:0000256" key="2">
    <source>
        <dbReference type="ARBA" id="ARBA00022679"/>
    </source>
</evidence>
<feature type="domain" description="DAC" evidence="7">
    <location>
        <begin position="58"/>
        <end position="204"/>
    </location>
</feature>
<dbReference type="InterPro" id="IPR053472">
    <property type="entry name" value="DAC_CdaS-like"/>
</dbReference>
<keyword evidence="4 6" id="KW-0547">Nucleotide-binding</keyword>
<dbReference type="GO" id="GO:0005524">
    <property type="term" value="F:ATP binding"/>
    <property type="evidence" value="ECO:0007669"/>
    <property type="project" value="UniProtKB-UniRule"/>
</dbReference>
<proteinExistence type="inferred from homology"/>
<keyword evidence="5 6" id="KW-0067">ATP-binding</keyword>
<dbReference type="InterPro" id="IPR036888">
    <property type="entry name" value="DNA_integrity_DisA_N_sf"/>
</dbReference>
<dbReference type="PANTHER" id="PTHR34185">
    <property type="entry name" value="DIADENYLATE CYCLASE"/>
    <property type="match status" value="1"/>
</dbReference>
<keyword evidence="3 6" id="KW-0548">Nucleotidyltransferase</keyword>
<name>A0A1R1EPV2_9BACL</name>
<dbReference type="Gene3D" id="1.10.287.770">
    <property type="entry name" value="YojJ-like"/>
    <property type="match status" value="1"/>
</dbReference>
<dbReference type="GO" id="GO:0004016">
    <property type="term" value="F:adenylate cyclase activity"/>
    <property type="evidence" value="ECO:0007669"/>
    <property type="project" value="UniProtKB-UniRule"/>
</dbReference>
<comment type="subunit">
    <text evidence="6">Probably oligomerizes.</text>
</comment>
<protein>
    <recommendedName>
        <fullName evidence="6">Diadenylate cyclase</fullName>
        <shortName evidence="6">DAC</shortName>
        <ecNumber evidence="6">2.7.7.85</ecNumber>
    </recommendedName>
    <alternativeName>
        <fullName evidence="6">Cyclic-di-AMP synthase</fullName>
        <shortName evidence="6">c-di-AMP synthase</shortName>
    </alternativeName>
</protein>
<sequence length="222" mass="24023">MNNEDELGLSETIQVHLKKSLSTIKAEIESMLATIDQKECCILNEFEQIHSVFTDMQMTAASYYLNAYLSPYTDRYVALSTALQHLSERNHGALIVVKRNDALPPLVHSGIPVGADVSHTLLESIFYPGGPLHDGAVLVDKNQIVSAGNVLPVSKALREGKLGTRHRAALGLSEICDALILVVSEETGRVSFALNGTLYPVRPGEMDSRPVFSPDVAVPGGD</sequence>
<dbReference type="Proteomes" id="UP000187172">
    <property type="component" value="Unassembled WGS sequence"/>
</dbReference>
<evidence type="ECO:0000313" key="9">
    <source>
        <dbReference type="Proteomes" id="UP000187172"/>
    </source>
</evidence>
<dbReference type="PANTHER" id="PTHR34185:SF2">
    <property type="entry name" value="CYCLIC DI-AMP SYNTHASE CDAS"/>
    <property type="match status" value="1"/>
</dbReference>
<organism evidence="8 9">
    <name type="scientific">Paenibacillus rhizosphaerae</name>
    <dbReference type="NCBI Taxonomy" id="297318"/>
    <lineage>
        <taxon>Bacteria</taxon>
        <taxon>Bacillati</taxon>
        <taxon>Bacillota</taxon>
        <taxon>Bacilli</taxon>
        <taxon>Bacillales</taxon>
        <taxon>Paenibacillaceae</taxon>
        <taxon>Paenibacillus</taxon>
    </lineage>
</organism>
<dbReference type="SUPFAM" id="SSF143597">
    <property type="entry name" value="YojJ-like"/>
    <property type="match status" value="1"/>
</dbReference>
<dbReference type="NCBIfam" id="NF038328">
    <property type="entry name" value="c-di-AMP_CdaS"/>
    <property type="match status" value="1"/>
</dbReference>
<dbReference type="Gene3D" id="3.40.1700.10">
    <property type="entry name" value="DNA integrity scanning protein, DisA, N-terminal domain"/>
    <property type="match status" value="1"/>
</dbReference>
<evidence type="ECO:0000256" key="3">
    <source>
        <dbReference type="ARBA" id="ARBA00022695"/>
    </source>
</evidence>
<dbReference type="GO" id="GO:0006171">
    <property type="term" value="P:cAMP biosynthetic process"/>
    <property type="evidence" value="ECO:0007669"/>
    <property type="project" value="InterPro"/>
</dbReference>
<evidence type="ECO:0000256" key="4">
    <source>
        <dbReference type="ARBA" id="ARBA00022741"/>
    </source>
</evidence>
<dbReference type="HAMAP" id="MF_00838">
    <property type="entry name" value="DacB"/>
    <property type="match status" value="1"/>
</dbReference>
<dbReference type="PROSITE" id="PS51794">
    <property type="entry name" value="DAC"/>
    <property type="match status" value="1"/>
</dbReference>
<dbReference type="Pfam" id="PF02457">
    <property type="entry name" value="DAC"/>
    <property type="match status" value="1"/>
</dbReference>
<keyword evidence="2 6" id="KW-0808">Transferase</keyword>
<keyword evidence="9" id="KW-1185">Reference proteome</keyword>
<keyword evidence="6" id="KW-0812">Transmembrane</keyword>
<reference evidence="8 9" key="1">
    <citation type="submission" date="2016-11" db="EMBL/GenBank/DDBJ databases">
        <title>Paenibacillus species isolates.</title>
        <authorList>
            <person name="Beno S.M."/>
        </authorList>
    </citation>
    <scope>NUCLEOTIDE SEQUENCE [LARGE SCALE GENOMIC DNA]</scope>
    <source>
        <strain evidence="8 9">FSL R5-0378</strain>
    </source>
</reference>
<comment type="function">
    <text evidence="6">Catalyzes the condensation of 2 ATP molecules into cyclic di-AMP (c-di-AMP), a second messenger used to regulate differing processes in different bacteria.</text>
</comment>
<dbReference type="EC" id="2.7.7.85" evidence="6"/>
<dbReference type="InterPro" id="IPR034693">
    <property type="entry name" value="CdaS"/>
</dbReference>
<dbReference type="EMBL" id="MRTP01000004">
    <property type="protein sequence ID" value="OMF53828.1"/>
    <property type="molecule type" value="Genomic_DNA"/>
</dbReference>
<evidence type="ECO:0000256" key="1">
    <source>
        <dbReference type="ARBA" id="ARBA00000877"/>
    </source>
</evidence>
<dbReference type="InterPro" id="IPR003390">
    <property type="entry name" value="DNA_integrity_scan_DisA_N"/>
</dbReference>
<dbReference type="RefSeq" id="WP_076171658.1">
    <property type="nucleotide sequence ID" value="NZ_MRTP01000004.1"/>
</dbReference>
<keyword evidence="6" id="KW-1003">Cell membrane</keyword>
<gene>
    <name evidence="6" type="primary">dacB</name>
    <name evidence="8" type="ORF">BK138_18620</name>
</gene>
<dbReference type="GO" id="GO:0106408">
    <property type="term" value="F:diadenylate cyclase activity"/>
    <property type="evidence" value="ECO:0007669"/>
    <property type="project" value="UniProtKB-EC"/>
</dbReference>
<dbReference type="STRING" id="297318.BK138_18620"/>
<dbReference type="Pfam" id="PF10372">
    <property type="entry name" value="CdaS_N"/>
    <property type="match status" value="1"/>
</dbReference>
<comment type="caution">
    <text evidence="8">The sequence shown here is derived from an EMBL/GenBank/DDBJ whole genome shotgun (WGS) entry which is preliminary data.</text>
</comment>
<keyword evidence="6" id="KW-0472">Membrane</keyword>
<comment type="similarity">
    <text evidence="6">Belongs to the adenylate cyclase family. DacB/CdaS subfamily.</text>
</comment>
<evidence type="ECO:0000256" key="6">
    <source>
        <dbReference type="HAMAP-Rule" id="MF_00838"/>
    </source>
</evidence>
<dbReference type="InterPro" id="IPR050338">
    <property type="entry name" value="DisA"/>
</dbReference>
<evidence type="ECO:0000259" key="7">
    <source>
        <dbReference type="PROSITE" id="PS51794"/>
    </source>
</evidence>
<dbReference type="InterPro" id="IPR019457">
    <property type="entry name" value="CdaS_N"/>
</dbReference>
<evidence type="ECO:0000313" key="8">
    <source>
        <dbReference type="EMBL" id="OMF53828.1"/>
    </source>
</evidence>
<evidence type="ECO:0000256" key="5">
    <source>
        <dbReference type="ARBA" id="ARBA00022840"/>
    </source>
</evidence>
<accession>A0A1R1EPV2</accession>